<accession>A0A941EGB0</accession>
<gene>
    <name evidence="1" type="ORF">KDK95_12525</name>
</gene>
<feature type="non-terminal residue" evidence="1">
    <location>
        <position position="107"/>
    </location>
</feature>
<dbReference type="InterPro" id="IPR036249">
    <property type="entry name" value="Thioredoxin-like_sf"/>
</dbReference>
<reference evidence="1" key="1">
    <citation type="submission" date="2021-04" db="EMBL/GenBank/DDBJ databases">
        <title>Genome based classification of Actinospica acidithermotolerans sp. nov., an actinobacterium isolated from an Indonesian hot spring.</title>
        <authorList>
            <person name="Kusuma A.B."/>
            <person name="Putra K.E."/>
            <person name="Nafisah S."/>
            <person name="Loh J."/>
            <person name="Nouioui I."/>
            <person name="Goodfellow M."/>
        </authorList>
    </citation>
    <scope>NUCLEOTIDE SEQUENCE</scope>
    <source>
        <strain evidence="1">MGRD01-02</strain>
    </source>
</reference>
<evidence type="ECO:0000313" key="1">
    <source>
        <dbReference type="EMBL" id="MBR7827134.1"/>
    </source>
</evidence>
<dbReference type="SUPFAM" id="SSF52833">
    <property type="entry name" value="Thioredoxin-like"/>
    <property type="match status" value="1"/>
</dbReference>
<proteinExistence type="predicted"/>
<organism evidence="1 2">
    <name type="scientific">Actinospica acidithermotolerans</name>
    <dbReference type="NCBI Taxonomy" id="2828514"/>
    <lineage>
        <taxon>Bacteria</taxon>
        <taxon>Bacillati</taxon>
        <taxon>Actinomycetota</taxon>
        <taxon>Actinomycetes</taxon>
        <taxon>Catenulisporales</taxon>
        <taxon>Actinospicaceae</taxon>
        <taxon>Actinospica</taxon>
    </lineage>
</organism>
<dbReference type="Proteomes" id="UP000676325">
    <property type="component" value="Unassembled WGS sequence"/>
</dbReference>
<protein>
    <submittedName>
        <fullName evidence="1">NAD(P)H-dependent oxidoreductase subunit E</fullName>
    </submittedName>
</protein>
<dbReference type="EMBL" id="JAGSOH010000029">
    <property type="protein sequence ID" value="MBR7827134.1"/>
    <property type="molecule type" value="Genomic_DNA"/>
</dbReference>
<dbReference type="RefSeq" id="WP_212518281.1">
    <property type="nucleotide sequence ID" value="NZ_JAGSOH010000029.1"/>
</dbReference>
<keyword evidence="2" id="KW-1185">Reference proteome</keyword>
<dbReference type="Pfam" id="PF01257">
    <property type="entry name" value="2Fe-2S_thioredx"/>
    <property type="match status" value="1"/>
</dbReference>
<evidence type="ECO:0000313" key="2">
    <source>
        <dbReference type="Proteomes" id="UP000676325"/>
    </source>
</evidence>
<name>A0A941EGB0_9ACTN</name>
<comment type="caution">
    <text evidence="1">The sequence shown here is derived from an EMBL/GenBank/DDBJ whole genome shotgun (WGS) entry which is preliminary data.</text>
</comment>
<dbReference type="AlphaFoldDB" id="A0A941EGB0"/>
<sequence>MSADRGSDAFRALARRRGPVVGALTDELALERARTPDPPERWAPAVAGRLGLPRAAALGPASFYADLATARGRRHVRVCSGTGCFAATGGRHVGDVERELGVAAGDA</sequence>